<feature type="domain" description="HECT" evidence="14">
    <location>
        <begin position="420"/>
        <end position="774"/>
    </location>
</feature>
<dbReference type="CDD" id="cd00201">
    <property type="entry name" value="WW"/>
    <property type="match status" value="3"/>
</dbReference>
<feature type="region of interest" description="Disordered" evidence="11">
    <location>
        <begin position="161"/>
        <end position="181"/>
    </location>
</feature>
<feature type="active site" description="Glycyl thioester intermediate" evidence="9 10">
    <location>
        <position position="732"/>
    </location>
</feature>
<dbReference type="Proteomes" id="UP000218231">
    <property type="component" value="Unassembled WGS sequence"/>
</dbReference>
<dbReference type="SMART" id="SM00239">
    <property type="entry name" value="C2"/>
    <property type="match status" value="1"/>
</dbReference>
<dbReference type="PROSITE" id="PS01159">
    <property type="entry name" value="WW_DOMAIN_1"/>
    <property type="match status" value="2"/>
</dbReference>
<dbReference type="PROSITE" id="PS50020">
    <property type="entry name" value="WW_DOMAIN_2"/>
    <property type="match status" value="3"/>
</dbReference>
<evidence type="ECO:0000256" key="2">
    <source>
        <dbReference type="ARBA" id="ARBA00004496"/>
    </source>
</evidence>
<dbReference type="SUPFAM" id="SSF49562">
    <property type="entry name" value="C2 domain (Calcium/lipid-binding domain, CaLB)"/>
    <property type="match status" value="1"/>
</dbReference>
<dbReference type="InterPro" id="IPR000008">
    <property type="entry name" value="C2_dom"/>
</dbReference>
<dbReference type="EMBL" id="LIAE01007184">
    <property type="protein sequence ID" value="PAV81377.1"/>
    <property type="molecule type" value="Genomic_DNA"/>
</dbReference>
<feature type="compositionally biased region" description="Basic and acidic residues" evidence="11">
    <location>
        <begin position="221"/>
        <end position="232"/>
    </location>
</feature>
<dbReference type="InterPro" id="IPR035892">
    <property type="entry name" value="C2_domain_sf"/>
</dbReference>
<dbReference type="FunFam" id="2.20.70.10:FF:000017">
    <property type="entry name" value="E3 ubiquitin-protein ligase"/>
    <property type="match status" value="1"/>
</dbReference>
<dbReference type="PROSITE" id="PS50237">
    <property type="entry name" value="HECT"/>
    <property type="match status" value="1"/>
</dbReference>
<dbReference type="Pfam" id="PF00168">
    <property type="entry name" value="C2"/>
    <property type="match status" value="1"/>
</dbReference>
<dbReference type="GO" id="GO:0048814">
    <property type="term" value="P:regulation of dendrite morphogenesis"/>
    <property type="evidence" value="ECO:0007669"/>
    <property type="project" value="TreeGrafter"/>
</dbReference>
<feature type="region of interest" description="Disordered" evidence="11">
    <location>
        <begin position="256"/>
        <end position="276"/>
    </location>
</feature>
<dbReference type="InterPro" id="IPR024928">
    <property type="entry name" value="E3_ub_ligase_SMURF1"/>
</dbReference>
<dbReference type="InterPro" id="IPR035983">
    <property type="entry name" value="Hect_E3_ubiquitin_ligase"/>
</dbReference>
<keyword evidence="16" id="KW-1185">Reference proteome</keyword>
<name>A0A2A2L5N6_9BILA</name>
<dbReference type="GO" id="GO:0048260">
    <property type="term" value="P:positive regulation of receptor-mediated endocytosis"/>
    <property type="evidence" value="ECO:0007669"/>
    <property type="project" value="UniProtKB-ARBA"/>
</dbReference>
<feature type="region of interest" description="Disordered" evidence="11">
    <location>
        <begin position="221"/>
        <end position="242"/>
    </location>
</feature>
<dbReference type="OrthoDB" id="423283at2759"/>
<dbReference type="InterPro" id="IPR036020">
    <property type="entry name" value="WW_dom_sf"/>
</dbReference>
<keyword evidence="5 8" id="KW-0808">Transferase</keyword>
<evidence type="ECO:0000256" key="10">
    <source>
        <dbReference type="PROSITE-ProRule" id="PRU00104"/>
    </source>
</evidence>
<dbReference type="Pfam" id="PF00632">
    <property type="entry name" value="HECT"/>
    <property type="match status" value="1"/>
</dbReference>
<dbReference type="FunFam" id="3.30.2410.10:FF:000001">
    <property type="entry name" value="E3 ubiquitin-protein ligase NEDD4-like"/>
    <property type="match status" value="1"/>
</dbReference>
<feature type="domain" description="WW" evidence="13">
    <location>
        <begin position="330"/>
        <end position="363"/>
    </location>
</feature>
<dbReference type="EC" id="2.3.2.26" evidence="8"/>
<dbReference type="GO" id="GO:0016567">
    <property type="term" value="P:protein ubiquitination"/>
    <property type="evidence" value="ECO:0007669"/>
    <property type="project" value="UniProtKB-UniPathway"/>
</dbReference>
<evidence type="ECO:0000259" key="14">
    <source>
        <dbReference type="PROSITE" id="PS50237"/>
    </source>
</evidence>
<dbReference type="FunFam" id="3.30.2160.10:FF:000001">
    <property type="entry name" value="E3 ubiquitin-protein ligase NEDD4-like"/>
    <property type="match status" value="1"/>
</dbReference>
<accession>A0A2A2L5N6</accession>
<evidence type="ECO:0000256" key="1">
    <source>
        <dbReference type="ARBA" id="ARBA00000885"/>
    </source>
</evidence>
<dbReference type="GO" id="GO:0045879">
    <property type="term" value="P:negative regulation of smoothened signaling pathway"/>
    <property type="evidence" value="ECO:0007669"/>
    <property type="project" value="UniProtKB-ARBA"/>
</dbReference>
<evidence type="ECO:0000256" key="9">
    <source>
        <dbReference type="PIRSR" id="PIRSR001569-1"/>
    </source>
</evidence>
<dbReference type="Pfam" id="PF00397">
    <property type="entry name" value="WW"/>
    <property type="match status" value="3"/>
</dbReference>
<dbReference type="GO" id="GO:0019871">
    <property type="term" value="F:sodium channel inhibitor activity"/>
    <property type="evidence" value="ECO:0007669"/>
    <property type="project" value="TreeGrafter"/>
</dbReference>
<dbReference type="Gene3D" id="3.30.2410.10">
    <property type="entry name" value="Hect, E3 ligase catalytic domain"/>
    <property type="match status" value="1"/>
</dbReference>
<dbReference type="PIRSF" id="PIRSF001569">
    <property type="entry name" value="E3_ub_ligase_SMURF1"/>
    <property type="match status" value="1"/>
</dbReference>
<feature type="region of interest" description="Disordered" evidence="11">
    <location>
        <begin position="297"/>
        <end position="336"/>
    </location>
</feature>
<gene>
    <name evidence="15" type="ORF">WR25_09359</name>
</gene>
<dbReference type="Gene3D" id="3.90.1750.10">
    <property type="entry name" value="Hect, E3 ligase catalytic domains"/>
    <property type="match status" value="1"/>
</dbReference>
<dbReference type="UniPathway" id="UPA00143"/>
<proteinExistence type="predicted"/>
<evidence type="ECO:0000256" key="6">
    <source>
        <dbReference type="ARBA" id="ARBA00022737"/>
    </source>
</evidence>
<dbReference type="SUPFAM" id="SSF51045">
    <property type="entry name" value="WW domain"/>
    <property type="match status" value="3"/>
</dbReference>
<dbReference type="PROSITE" id="PS50004">
    <property type="entry name" value="C2"/>
    <property type="match status" value="1"/>
</dbReference>
<dbReference type="InterPro" id="IPR000569">
    <property type="entry name" value="HECT_dom"/>
</dbReference>
<dbReference type="FunFam" id="2.20.70.10:FF:000037">
    <property type="entry name" value="E3 ubiquitin-protein ligase nedd-4"/>
    <property type="match status" value="1"/>
</dbReference>
<comment type="caution">
    <text evidence="15">The sequence shown here is derived from an EMBL/GenBank/DDBJ whole genome shotgun (WGS) entry which is preliminary data.</text>
</comment>
<dbReference type="Gene3D" id="2.60.40.150">
    <property type="entry name" value="C2 domain"/>
    <property type="match status" value="1"/>
</dbReference>
<evidence type="ECO:0000313" key="16">
    <source>
        <dbReference type="Proteomes" id="UP000218231"/>
    </source>
</evidence>
<evidence type="ECO:0000256" key="5">
    <source>
        <dbReference type="ARBA" id="ARBA00022679"/>
    </source>
</evidence>
<evidence type="ECO:0000256" key="4">
    <source>
        <dbReference type="ARBA" id="ARBA00022490"/>
    </source>
</evidence>
<feature type="domain" description="WW" evidence="13">
    <location>
        <begin position="272"/>
        <end position="305"/>
    </location>
</feature>
<dbReference type="GO" id="GO:0061630">
    <property type="term" value="F:ubiquitin protein ligase activity"/>
    <property type="evidence" value="ECO:0007669"/>
    <property type="project" value="UniProtKB-EC"/>
</dbReference>
<feature type="domain" description="C2" evidence="12">
    <location>
        <begin position="1"/>
        <end position="122"/>
    </location>
</feature>
<dbReference type="FunFam" id="3.90.1750.10:FF:000001">
    <property type="entry name" value="E3 ubiquitin-protein ligase NEDD4-like"/>
    <property type="match status" value="1"/>
</dbReference>
<dbReference type="Gene3D" id="3.30.2160.10">
    <property type="entry name" value="Hect, E3 ligase catalytic domain"/>
    <property type="match status" value="1"/>
</dbReference>
<feature type="compositionally biased region" description="Polar residues" evidence="11">
    <location>
        <begin position="161"/>
        <end position="177"/>
    </location>
</feature>
<keyword evidence="4" id="KW-0963">Cytoplasm</keyword>
<comment type="subcellular location">
    <subcellularLocation>
        <location evidence="2">Cytoplasm</location>
    </subcellularLocation>
</comment>
<evidence type="ECO:0000256" key="3">
    <source>
        <dbReference type="ARBA" id="ARBA00004906"/>
    </source>
</evidence>
<dbReference type="PANTHER" id="PTHR11254">
    <property type="entry name" value="HECT DOMAIN UBIQUITIN-PROTEIN LIGASE"/>
    <property type="match status" value="1"/>
</dbReference>
<dbReference type="STRING" id="2018661.A0A2A2L5N6"/>
<evidence type="ECO:0000313" key="15">
    <source>
        <dbReference type="EMBL" id="PAV81377.1"/>
    </source>
</evidence>
<protein>
    <recommendedName>
        <fullName evidence="8">E3 ubiquitin-protein ligase</fullName>
        <ecNumber evidence="8">2.3.2.26</ecNumber>
    </recommendedName>
</protein>
<evidence type="ECO:0000256" key="11">
    <source>
        <dbReference type="SAM" id="MobiDB-lite"/>
    </source>
</evidence>
<organism evidence="15 16">
    <name type="scientific">Diploscapter pachys</name>
    <dbReference type="NCBI Taxonomy" id="2018661"/>
    <lineage>
        <taxon>Eukaryota</taxon>
        <taxon>Metazoa</taxon>
        <taxon>Ecdysozoa</taxon>
        <taxon>Nematoda</taxon>
        <taxon>Chromadorea</taxon>
        <taxon>Rhabditida</taxon>
        <taxon>Rhabditina</taxon>
        <taxon>Rhabditomorpha</taxon>
        <taxon>Rhabditoidea</taxon>
        <taxon>Rhabditidae</taxon>
        <taxon>Diploscapter</taxon>
    </lineage>
</organism>
<dbReference type="CDD" id="cd00078">
    <property type="entry name" value="HECTc"/>
    <property type="match status" value="1"/>
</dbReference>
<comment type="pathway">
    <text evidence="3 8">Protein modification; protein ubiquitination.</text>
</comment>
<dbReference type="GO" id="GO:0005737">
    <property type="term" value="C:cytoplasm"/>
    <property type="evidence" value="ECO:0007669"/>
    <property type="project" value="UniProtKB-SubCell"/>
</dbReference>
<dbReference type="GO" id="GO:0006511">
    <property type="term" value="P:ubiquitin-dependent protein catabolic process"/>
    <property type="evidence" value="ECO:0007669"/>
    <property type="project" value="InterPro"/>
</dbReference>
<evidence type="ECO:0000256" key="7">
    <source>
        <dbReference type="ARBA" id="ARBA00022786"/>
    </source>
</evidence>
<dbReference type="InterPro" id="IPR001202">
    <property type="entry name" value="WW_dom"/>
</dbReference>
<keyword evidence="6" id="KW-0677">Repeat</keyword>
<feature type="domain" description="WW" evidence="13">
    <location>
        <begin position="175"/>
        <end position="208"/>
    </location>
</feature>
<evidence type="ECO:0000256" key="8">
    <source>
        <dbReference type="PIRNR" id="PIRNR001569"/>
    </source>
</evidence>
<dbReference type="AlphaFoldDB" id="A0A2A2L5N6"/>
<dbReference type="SMART" id="SM00456">
    <property type="entry name" value="WW"/>
    <property type="match status" value="3"/>
</dbReference>
<feature type="compositionally biased region" description="Polar residues" evidence="11">
    <location>
        <begin position="297"/>
        <end position="312"/>
    </location>
</feature>
<dbReference type="PANTHER" id="PTHR11254:SF440">
    <property type="entry name" value="E3 UBIQUITIN-PROTEIN LIGASE NEDD-4"/>
    <property type="match status" value="1"/>
</dbReference>
<comment type="catalytic activity">
    <reaction evidence="1 8">
        <text>S-ubiquitinyl-[E2 ubiquitin-conjugating enzyme]-L-cysteine + [acceptor protein]-L-lysine = [E2 ubiquitin-conjugating enzyme]-L-cysteine + N(6)-ubiquitinyl-[acceptor protein]-L-lysine.</text>
        <dbReference type="EC" id="2.3.2.26"/>
    </reaction>
</comment>
<dbReference type="SMART" id="SM00119">
    <property type="entry name" value="HECTc"/>
    <property type="match status" value="1"/>
</dbReference>
<dbReference type="Gene3D" id="2.20.70.10">
    <property type="match status" value="2"/>
</dbReference>
<keyword evidence="7 8" id="KW-0833">Ubl conjugation pathway</keyword>
<dbReference type="InterPro" id="IPR050409">
    <property type="entry name" value="E3_ubiq-protein_ligase"/>
</dbReference>
<evidence type="ECO:0000259" key="13">
    <source>
        <dbReference type="PROSITE" id="PS50020"/>
    </source>
</evidence>
<reference evidence="15 16" key="1">
    <citation type="journal article" date="2017" name="Curr. Biol.">
        <title>Genome architecture and evolution of a unichromosomal asexual nematode.</title>
        <authorList>
            <person name="Fradin H."/>
            <person name="Zegar C."/>
            <person name="Gutwein M."/>
            <person name="Lucas J."/>
            <person name="Kovtun M."/>
            <person name="Corcoran D."/>
            <person name="Baugh L.R."/>
            <person name="Kiontke K."/>
            <person name="Gunsalus K."/>
            <person name="Fitch D.H."/>
            <person name="Piano F."/>
        </authorList>
    </citation>
    <scope>NUCLEOTIDE SEQUENCE [LARGE SCALE GENOMIC DNA]</scope>
    <source>
        <strain evidence="15">PF1309</strain>
    </source>
</reference>
<dbReference type="SUPFAM" id="SSF56204">
    <property type="entry name" value="Hect, E3 ligase catalytic domain"/>
    <property type="match status" value="1"/>
</dbReference>
<sequence length="775" mass="89231">MVAAIRGMLQTNSTATELLRVRIVRGEKLGKRDLFGACDPYVVVKLEGQDGEVIDEITLEKKRKCRNPTWNSCLMLRVTRQCVLKLLVYDANTIRKDQLLGYVEFNLSDESLSNSSGQPKCYMLRGGKSKDASFLYLGLRLMPNENGSNGRVSPVESATNLASSADSSTVVEGNNTLPEGWEEREDANGRTYYVNHHIHVIQFERPTSADSDNRVLNQSEMETRRRRDDYEMRSQMTESSPTAVARHLDAIDAGMRSNFEGGHRSTDPDDEDPLPDGWDMQIAPNGRTFFIDHSTKTTTWTDPRTGRSSAANERQPARHRSVGTTDDEIGSLPPGWEQRIHTDGRVFFIDHNKKRTQWEDPRFENESIAGPAIPYSRDYKRKVEYLRTKLPRATHSGKCDIVVRRESLFEDSFRQIMEKDPVELRYKLWIEFVGETGLDYGGVTREWFFLLSHQMFNPYYGLFEYSATDNYTLQINPHSEYCNPEHLNYFYFIGKIIGMAIYHGKLLDGTFKMIFFISAFFIRPFYKMMLDKKITLMDMESVDNEYYNSLIFVKDNDPESLELTFSVDESIFGETVTVDLIPAGSKVRVTEENKESYIESVIQWRFVKRVEPQMRQILKGLHEVVPSILLGIFDANELELLMCGLQKIDVKDWKANTIYKGGYGPSSQVVHNFWKCILSFDNEMRARVLQFVSGTSRVPMNGFRELYGSNGPQKFTIEKWGNPDMLPRAHTCLYFSKRSDFSFNRLDLPPYLTFHELRQKLITAIENSEIFSGVD</sequence>
<evidence type="ECO:0000259" key="12">
    <source>
        <dbReference type="PROSITE" id="PS50004"/>
    </source>
</evidence>